<evidence type="ECO:0000313" key="3">
    <source>
        <dbReference type="Proteomes" id="UP000785783"/>
    </source>
</evidence>
<protein>
    <submittedName>
        <fullName evidence="2">Type I restriction enzyme HsdR N-terminal domain-containing protein</fullName>
    </submittedName>
</protein>
<dbReference type="InterPro" id="IPR029464">
    <property type="entry name" value="HSDR_N"/>
</dbReference>
<name>A0A937HG75_9PROT</name>
<dbReference type="EMBL" id="JADHOK010000094">
    <property type="protein sequence ID" value="MBL6762256.1"/>
    <property type="molecule type" value="Genomic_DNA"/>
</dbReference>
<evidence type="ECO:0000313" key="2">
    <source>
        <dbReference type="EMBL" id="MBL6762256.1"/>
    </source>
</evidence>
<dbReference type="Proteomes" id="UP000785783">
    <property type="component" value="Unassembled WGS sequence"/>
</dbReference>
<accession>A0A937HG75</accession>
<organism evidence="2 3">
    <name type="scientific">PS1 clade bacterium</name>
    <dbReference type="NCBI Taxonomy" id="2175152"/>
    <lineage>
        <taxon>Bacteria</taxon>
        <taxon>Pseudomonadati</taxon>
        <taxon>Pseudomonadota</taxon>
        <taxon>Alphaproteobacteria</taxon>
        <taxon>PS1 clade</taxon>
    </lineage>
</organism>
<feature type="domain" description="Type I restriction enzyme R protein N-terminal" evidence="1">
    <location>
        <begin position="27"/>
        <end position="120"/>
    </location>
</feature>
<proteinExistence type="predicted"/>
<reference evidence="2" key="1">
    <citation type="submission" date="2020-10" db="EMBL/GenBank/DDBJ databases">
        <title>Microbiome of the Black Sea water column analyzed by genome centric metagenomics.</title>
        <authorList>
            <person name="Cabello-Yeves P.J."/>
            <person name="Callieri C."/>
            <person name="Picazo A."/>
            <person name="Mehrshad M."/>
            <person name="Haro-Moreno J.M."/>
            <person name="Roda-Garcia J."/>
            <person name="Dzembekova N."/>
            <person name="Slabakova V."/>
            <person name="Slabakova N."/>
            <person name="Moncheva S."/>
            <person name="Rodriguez-Valera F."/>
        </authorList>
    </citation>
    <scope>NUCLEOTIDE SEQUENCE</scope>
    <source>
        <strain evidence="2">BS307-5m-G5</strain>
    </source>
</reference>
<sequence length="160" mass="17906">MVDKAEISKAKRVFKRALELDQNEADTRRGIERVLEGVCGLDPLENLSREHAVRGAGETEYVDFTLNIKGEIVMMIEVKRVGLNLAQKHLNQLSKYTIDKGCNWALLTNGKQWRLHGVSYGQPPQLTEILSWDLLEDKPARSAFPSAVASPPRPAAAREN</sequence>
<comment type="caution">
    <text evidence="2">The sequence shown here is derived from an EMBL/GenBank/DDBJ whole genome shotgun (WGS) entry which is preliminary data.</text>
</comment>
<dbReference type="AlphaFoldDB" id="A0A937HG75"/>
<dbReference type="Pfam" id="PF13588">
    <property type="entry name" value="HSDR_N_2"/>
    <property type="match status" value="1"/>
</dbReference>
<gene>
    <name evidence="2" type="ORF">ISQ19_06130</name>
</gene>
<evidence type="ECO:0000259" key="1">
    <source>
        <dbReference type="Pfam" id="PF13588"/>
    </source>
</evidence>